<protein>
    <submittedName>
        <fullName evidence="2">Uncharacterized protein</fullName>
    </submittedName>
</protein>
<dbReference type="VEuPathDB" id="FungiDB:BO72DRAFT_379886"/>
<evidence type="ECO:0000256" key="1">
    <source>
        <dbReference type="SAM" id="SignalP"/>
    </source>
</evidence>
<dbReference type="AlphaFoldDB" id="A0A8G1RR27"/>
<name>A0A8G1RR27_9EURO</name>
<dbReference type="EMBL" id="KZ824649">
    <property type="protein sequence ID" value="RAK76375.1"/>
    <property type="molecule type" value="Genomic_DNA"/>
</dbReference>
<gene>
    <name evidence="2" type="ORF">BO72DRAFT_379886</name>
</gene>
<proteinExistence type="predicted"/>
<evidence type="ECO:0000313" key="2">
    <source>
        <dbReference type="EMBL" id="RAK76375.1"/>
    </source>
</evidence>
<dbReference type="OrthoDB" id="4416294at2759"/>
<evidence type="ECO:0000313" key="3">
    <source>
        <dbReference type="Proteomes" id="UP000249789"/>
    </source>
</evidence>
<feature type="signal peptide" evidence="1">
    <location>
        <begin position="1"/>
        <end position="19"/>
    </location>
</feature>
<sequence>MRLFSVFLYFLCCATEGKAADTAGIFETLFYYYAYRIELSAFPDQGDRMIAWGCVPTTGTVCTFYEFVQAVRDPGTTAIDIDAANTILPPVEDADTTFADMRFVGTYELASLYRDAGRLNHVKLLGTITNRVQQAREQITVDSELLSNAKKGLELAQAMRWTENLVKTQASFHERYPGVTLYETEEKLDSVTIKVIDWVKTAEVQASRSNSKATALQTRYKKWGSTTPGSEYRHHQNILRAFTMNRNVLNAVPSCRA</sequence>
<dbReference type="GeneID" id="63858693"/>
<keyword evidence="3" id="KW-1185">Reference proteome</keyword>
<organism evidence="2 3">
    <name type="scientific">Aspergillus fijiensis CBS 313.89</name>
    <dbReference type="NCBI Taxonomy" id="1448319"/>
    <lineage>
        <taxon>Eukaryota</taxon>
        <taxon>Fungi</taxon>
        <taxon>Dikarya</taxon>
        <taxon>Ascomycota</taxon>
        <taxon>Pezizomycotina</taxon>
        <taxon>Eurotiomycetes</taxon>
        <taxon>Eurotiomycetidae</taxon>
        <taxon>Eurotiales</taxon>
        <taxon>Aspergillaceae</taxon>
        <taxon>Aspergillus</taxon>
    </lineage>
</organism>
<accession>A0A8G1RR27</accession>
<dbReference type="RefSeq" id="XP_040800385.1">
    <property type="nucleotide sequence ID" value="XM_040941360.1"/>
</dbReference>
<reference evidence="2 3" key="1">
    <citation type="submission" date="2018-02" db="EMBL/GenBank/DDBJ databases">
        <title>The genomes of Aspergillus section Nigri reveals drivers in fungal speciation.</title>
        <authorList>
            <consortium name="DOE Joint Genome Institute"/>
            <person name="Vesth T.C."/>
            <person name="Nybo J."/>
            <person name="Theobald S."/>
            <person name="Brandl J."/>
            <person name="Frisvad J.C."/>
            <person name="Nielsen K.F."/>
            <person name="Lyhne E.K."/>
            <person name="Kogle M.E."/>
            <person name="Kuo A."/>
            <person name="Riley R."/>
            <person name="Clum A."/>
            <person name="Nolan M."/>
            <person name="Lipzen A."/>
            <person name="Salamov A."/>
            <person name="Henrissat B."/>
            <person name="Wiebenga A."/>
            <person name="De vries R.P."/>
            <person name="Grigoriev I.V."/>
            <person name="Mortensen U.H."/>
            <person name="Andersen M.R."/>
            <person name="Baker S.E."/>
        </authorList>
    </citation>
    <scope>NUCLEOTIDE SEQUENCE [LARGE SCALE GENOMIC DNA]</scope>
    <source>
        <strain evidence="2 3">CBS 313.89</strain>
    </source>
</reference>
<feature type="chain" id="PRO_5034315517" evidence="1">
    <location>
        <begin position="20"/>
        <end position="257"/>
    </location>
</feature>
<keyword evidence="1" id="KW-0732">Signal</keyword>
<dbReference type="Proteomes" id="UP000249789">
    <property type="component" value="Unassembled WGS sequence"/>
</dbReference>